<reference evidence="2" key="2">
    <citation type="submission" date="2020-09" db="EMBL/GenBank/DDBJ databases">
        <authorList>
            <person name="Sun Q."/>
            <person name="Zhou Y."/>
        </authorList>
    </citation>
    <scope>NUCLEOTIDE SEQUENCE</scope>
    <source>
        <strain evidence="2">CGMCC 1.3617</strain>
    </source>
</reference>
<feature type="chain" id="PRO_5037686770" description="Cysteine rich repeat-containing protein" evidence="1">
    <location>
        <begin position="28"/>
        <end position="84"/>
    </location>
</feature>
<comment type="caution">
    <text evidence="2">The sequence shown here is derived from an EMBL/GenBank/DDBJ whole genome shotgun (WGS) entry which is preliminary data.</text>
</comment>
<name>A0A917KZQ5_9PROT</name>
<dbReference type="AlphaFoldDB" id="A0A917KZQ5"/>
<organism evidence="2 3">
    <name type="scientific">Neoroseomonas lacus</name>
    <dbReference type="NCBI Taxonomy" id="287609"/>
    <lineage>
        <taxon>Bacteria</taxon>
        <taxon>Pseudomonadati</taxon>
        <taxon>Pseudomonadota</taxon>
        <taxon>Alphaproteobacteria</taxon>
        <taxon>Acetobacterales</taxon>
        <taxon>Acetobacteraceae</taxon>
        <taxon>Neoroseomonas</taxon>
    </lineage>
</organism>
<gene>
    <name evidence="2" type="ORF">GCM10011320_48990</name>
</gene>
<keyword evidence="3" id="KW-1185">Reference proteome</keyword>
<evidence type="ECO:0000313" key="2">
    <source>
        <dbReference type="EMBL" id="GGJ35437.1"/>
    </source>
</evidence>
<reference evidence="2" key="1">
    <citation type="journal article" date="2014" name="Int. J. Syst. Evol. Microbiol.">
        <title>Complete genome sequence of Corynebacterium casei LMG S-19264T (=DSM 44701T), isolated from a smear-ripened cheese.</title>
        <authorList>
            <consortium name="US DOE Joint Genome Institute (JGI-PGF)"/>
            <person name="Walter F."/>
            <person name="Albersmeier A."/>
            <person name="Kalinowski J."/>
            <person name="Ruckert C."/>
        </authorList>
    </citation>
    <scope>NUCLEOTIDE SEQUENCE</scope>
    <source>
        <strain evidence="2">CGMCC 1.3617</strain>
    </source>
</reference>
<keyword evidence="1" id="KW-0732">Signal</keyword>
<dbReference type="Proteomes" id="UP000661507">
    <property type="component" value="Unassembled WGS sequence"/>
</dbReference>
<feature type="signal peptide" evidence="1">
    <location>
        <begin position="1"/>
        <end position="27"/>
    </location>
</feature>
<evidence type="ECO:0000256" key="1">
    <source>
        <dbReference type="SAM" id="SignalP"/>
    </source>
</evidence>
<dbReference type="RefSeq" id="WP_188971769.1">
    <property type="nucleotide sequence ID" value="NZ_BMKW01000014.1"/>
</dbReference>
<evidence type="ECO:0008006" key="4">
    <source>
        <dbReference type="Google" id="ProtNLM"/>
    </source>
</evidence>
<dbReference type="EMBL" id="BMKW01000014">
    <property type="protein sequence ID" value="GGJ35437.1"/>
    <property type="molecule type" value="Genomic_DNA"/>
</dbReference>
<evidence type="ECO:0000313" key="3">
    <source>
        <dbReference type="Proteomes" id="UP000661507"/>
    </source>
</evidence>
<sequence>MTLTLIDRLQLLVLAALPLLAATPAAAQGGMSPSQRQAAQACMPDIRTYCSNVERGGGRIVACLRQNGERLSPNCRQALSGLQR</sequence>
<accession>A0A917KZQ5</accession>
<proteinExistence type="predicted"/>
<dbReference type="InterPro" id="IPR001893">
    <property type="entry name" value="Cys-rich_GLG1_repeat"/>
</dbReference>
<dbReference type="GO" id="GO:0016020">
    <property type="term" value="C:membrane"/>
    <property type="evidence" value="ECO:0007669"/>
    <property type="project" value="InterPro"/>
</dbReference>
<protein>
    <recommendedName>
        <fullName evidence="4">Cysteine rich repeat-containing protein</fullName>
    </recommendedName>
</protein>
<dbReference type="Pfam" id="PF00839">
    <property type="entry name" value="Cys_rich_FGFR"/>
    <property type="match status" value="1"/>
</dbReference>